<dbReference type="GO" id="GO:0006788">
    <property type="term" value="P:heme oxidation"/>
    <property type="evidence" value="ECO:0007669"/>
    <property type="project" value="InterPro"/>
</dbReference>
<keyword evidence="11" id="KW-0408">Iron</keyword>
<dbReference type="InterPro" id="IPR002051">
    <property type="entry name" value="Haem_Oase"/>
</dbReference>
<keyword evidence="10" id="KW-0560">Oxidoreductase</keyword>
<evidence type="ECO:0000256" key="1">
    <source>
        <dbReference type="ARBA" id="ARBA00004229"/>
    </source>
</evidence>
<comment type="subcellular location">
    <subcellularLocation>
        <location evidence="1">Plastid</location>
        <location evidence="1">Chloroplast</location>
    </subcellularLocation>
</comment>
<dbReference type="OrthoDB" id="652091at2759"/>
<evidence type="ECO:0000313" key="13">
    <source>
        <dbReference type="Proteomes" id="UP000886520"/>
    </source>
</evidence>
<dbReference type="GO" id="GO:0004392">
    <property type="term" value="F:heme oxygenase (decyclizing) activity"/>
    <property type="evidence" value="ECO:0007669"/>
    <property type="project" value="UniProtKB-EC"/>
</dbReference>
<evidence type="ECO:0000256" key="10">
    <source>
        <dbReference type="ARBA" id="ARBA00023002"/>
    </source>
</evidence>
<protein>
    <recommendedName>
        <fullName evidence="3">heme oxygenase (biliverdin-producing)</fullName>
        <ecNumber evidence="3">1.14.14.18</ecNumber>
    </recommendedName>
</protein>
<dbReference type="AlphaFoldDB" id="A0A9D4U4Y0"/>
<evidence type="ECO:0000256" key="4">
    <source>
        <dbReference type="ARBA" id="ARBA00022528"/>
    </source>
</evidence>
<dbReference type="InterPro" id="IPR016053">
    <property type="entry name" value="Haem_Oase-like"/>
</dbReference>
<dbReference type="PANTHER" id="PTHR35703">
    <property type="entry name" value="HEME OXYGENASE 1, CHLOROPLASTIC-RELATED"/>
    <property type="match status" value="1"/>
</dbReference>
<keyword evidence="5" id="KW-0602">Photosynthesis</keyword>
<keyword evidence="6" id="KW-0349">Heme</keyword>
<comment type="caution">
    <text evidence="12">The sequence shown here is derived from an EMBL/GenBank/DDBJ whole genome shotgun (WGS) entry which is preliminary data.</text>
</comment>
<gene>
    <name evidence="12" type="ORF">GOP47_0023660</name>
</gene>
<keyword evidence="4" id="KW-0150">Chloroplast</keyword>
<evidence type="ECO:0000256" key="3">
    <source>
        <dbReference type="ARBA" id="ARBA00012360"/>
    </source>
</evidence>
<keyword evidence="7" id="KW-0934">Plastid</keyword>
<dbReference type="GO" id="GO:0046872">
    <property type="term" value="F:metal ion binding"/>
    <property type="evidence" value="ECO:0007669"/>
    <property type="project" value="UniProtKB-KW"/>
</dbReference>
<evidence type="ECO:0000256" key="5">
    <source>
        <dbReference type="ARBA" id="ARBA00022531"/>
    </source>
</evidence>
<dbReference type="InterPro" id="IPR016951">
    <property type="entry name" value="Haem_Oase_decyc_pln"/>
</dbReference>
<evidence type="ECO:0000313" key="12">
    <source>
        <dbReference type="EMBL" id="KAI5061155.1"/>
    </source>
</evidence>
<dbReference type="GO" id="GO:0009507">
    <property type="term" value="C:chloroplast"/>
    <property type="evidence" value="ECO:0007669"/>
    <property type="project" value="UniProtKB-SubCell"/>
</dbReference>
<dbReference type="CDD" id="cd19165">
    <property type="entry name" value="HemeO"/>
    <property type="match status" value="1"/>
</dbReference>
<dbReference type="PANTHER" id="PTHR35703:SF2">
    <property type="entry name" value="HEME OXYGENASE 1, CHLOROPLASTIC-RELATED"/>
    <property type="match status" value="1"/>
</dbReference>
<evidence type="ECO:0000256" key="11">
    <source>
        <dbReference type="ARBA" id="ARBA00023004"/>
    </source>
</evidence>
<dbReference type="SUPFAM" id="SSF48613">
    <property type="entry name" value="Heme oxygenase-like"/>
    <property type="match status" value="1"/>
</dbReference>
<dbReference type="GO" id="GO:0015979">
    <property type="term" value="P:photosynthesis"/>
    <property type="evidence" value="ECO:0007669"/>
    <property type="project" value="UniProtKB-KW"/>
</dbReference>
<dbReference type="Proteomes" id="UP000886520">
    <property type="component" value="Chromosome 23"/>
</dbReference>
<dbReference type="Pfam" id="PF01126">
    <property type="entry name" value="Heme_oxygenase"/>
    <property type="match status" value="1"/>
</dbReference>
<evidence type="ECO:0000256" key="7">
    <source>
        <dbReference type="ARBA" id="ARBA00022640"/>
    </source>
</evidence>
<name>A0A9D4U4Y0_ADICA</name>
<dbReference type="PIRSF" id="PIRSF030219">
    <property type="entry name" value="Heme_Oase_decyc_pln"/>
    <property type="match status" value="1"/>
</dbReference>
<keyword evidence="9" id="KW-0809">Transit peptide</keyword>
<keyword evidence="8" id="KW-0479">Metal-binding</keyword>
<keyword evidence="13" id="KW-1185">Reference proteome</keyword>
<accession>A0A9D4U4Y0</accession>
<evidence type="ECO:0000256" key="8">
    <source>
        <dbReference type="ARBA" id="ARBA00022723"/>
    </source>
</evidence>
<comment type="similarity">
    <text evidence="2">Belongs to the heme oxygenase family.</text>
</comment>
<evidence type="ECO:0000256" key="9">
    <source>
        <dbReference type="ARBA" id="ARBA00022946"/>
    </source>
</evidence>
<dbReference type="FunFam" id="1.20.910.10:FF:000005">
    <property type="entry name" value="Heme oxygenase 1"/>
    <property type="match status" value="1"/>
</dbReference>
<dbReference type="Gene3D" id="1.20.910.10">
    <property type="entry name" value="Heme oxygenase-like"/>
    <property type="match status" value="1"/>
</dbReference>
<evidence type="ECO:0000256" key="6">
    <source>
        <dbReference type="ARBA" id="ARBA00022617"/>
    </source>
</evidence>
<dbReference type="EMBL" id="JABFUD020000023">
    <property type="protein sequence ID" value="KAI5061155.1"/>
    <property type="molecule type" value="Genomic_DNA"/>
</dbReference>
<evidence type="ECO:0000256" key="2">
    <source>
        <dbReference type="ARBA" id="ARBA00006134"/>
    </source>
</evidence>
<dbReference type="EC" id="1.14.14.18" evidence="3"/>
<proteinExistence type="inferred from homology"/>
<dbReference type="InterPro" id="IPR016084">
    <property type="entry name" value="Haem_Oase-like_multi-hlx"/>
</dbReference>
<organism evidence="12 13">
    <name type="scientific">Adiantum capillus-veneris</name>
    <name type="common">Maidenhair fern</name>
    <dbReference type="NCBI Taxonomy" id="13818"/>
    <lineage>
        <taxon>Eukaryota</taxon>
        <taxon>Viridiplantae</taxon>
        <taxon>Streptophyta</taxon>
        <taxon>Embryophyta</taxon>
        <taxon>Tracheophyta</taxon>
        <taxon>Polypodiopsida</taxon>
        <taxon>Polypodiidae</taxon>
        <taxon>Polypodiales</taxon>
        <taxon>Pteridineae</taxon>
        <taxon>Pteridaceae</taxon>
        <taxon>Vittarioideae</taxon>
        <taxon>Adiantum</taxon>
    </lineage>
</organism>
<reference evidence="12" key="1">
    <citation type="submission" date="2021-01" db="EMBL/GenBank/DDBJ databases">
        <title>Adiantum capillus-veneris genome.</title>
        <authorList>
            <person name="Fang Y."/>
            <person name="Liao Q."/>
        </authorList>
    </citation>
    <scope>NUCLEOTIDE SEQUENCE</scope>
    <source>
        <strain evidence="12">H3</strain>
        <tissue evidence="12">Leaf</tissue>
    </source>
</reference>
<dbReference type="GO" id="GO:0010024">
    <property type="term" value="P:phytochromobilin biosynthetic process"/>
    <property type="evidence" value="ECO:0007669"/>
    <property type="project" value="TreeGrafter"/>
</dbReference>
<sequence length="294" mass="33505">MRSRCSKDLLNQTMASTSALTKELRLSEAISSTTLSSRELLWRPSLPVSRSLRRGQHQQRLSMVKAPRAAATVEKRKAFYPGEDKGFVEEMRFVAMKLHRKDQSSEGEKKAEADDKPLAKWEPSLDGYIKFLVDSKAVYDTMESIVQEAPHPSYAEFRNTGLERAEALAKDIEWFKEQGHEIPEPGEPGLTYSALLKELAEKDPPAFICHFYNVYFAHSAGGRMIGRQVADKVLGGRELEFYKWDGDLKEILAAVKEKLNKVSENWTRDEKNRCLQETEKSFKFSGKLLRLIVS</sequence>